<feature type="transmembrane region" description="Helical" evidence="5">
    <location>
        <begin position="218"/>
        <end position="235"/>
    </location>
</feature>
<keyword evidence="3 5" id="KW-1133">Transmembrane helix</keyword>
<comment type="caution">
    <text evidence="7">The sequence shown here is derived from an EMBL/GenBank/DDBJ whole genome shotgun (WGS) entry which is preliminary data.</text>
</comment>
<accession>A0ABW6VJV0</accession>
<feature type="transmembrane region" description="Helical" evidence="5">
    <location>
        <begin position="41"/>
        <end position="62"/>
    </location>
</feature>
<protein>
    <submittedName>
        <fullName evidence="7">Phosphatase PAP2 family protein</fullName>
    </submittedName>
</protein>
<keyword evidence="4 5" id="KW-0472">Membrane</keyword>
<evidence type="ECO:0000313" key="7">
    <source>
        <dbReference type="EMBL" id="MFF4779639.1"/>
    </source>
</evidence>
<organism evidence="7 8">
    <name type="scientific">Microtetraspora fusca</name>
    <dbReference type="NCBI Taxonomy" id="1997"/>
    <lineage>
        <taxon>Bacteria</taxon>
        <taxon>Bacillati</taxon>
        <taxon>Actinomycetota</taxon>
        <taxon>Actinomycetes</taxon>
        <taxon>Streptosporangiales</taxon>
        <taxon>Streptosporangiaceae</taxon>
        <taxon>Microtetraspora</taxon>
    </lineage>
</organism>
<dbReference type="Pfam" id="PF14378">
    <property type="entry name" value="PAP2_3"/>
    <property type="match status" value="1"/>
</dbReference>
<keyword evidence="2 5" id="KW-0812">Transmembrane</keyword>
<evidence type="ECO:0000313" key="8">
    <source>
        <dbReference type="Proteomes" id="UP001602119"/>
    </source>
</evidence>
<proteinExistence type="predicted"/>
<evidence type="ECO:0000256" key="3">
    <source>
        <dbReference type="ARBA" id="ARBA00022989"/>
    </source>
</evidence>
<gene>
    <name evidence="7" type="ORF">ACFY05_43180</name>
</gene>
<comment type="subcellular location">
    <subcellularLocation>
        <location evidence="1">Membrane</location>
        <topology evidence="1">Multi-pass membrane protein</topology>
    </subcellularLocation>
</comment>
<dbReference type="PANTHER" id="PTHR31310:SF7">
    <property type="entry name" value="PA-PHOSPHATASE RELATED-FAMILY PROTEIN DDB_G0268928"/>
    <property type="match status" value="1"/>
</dbReference>
<evidence type="ECO:0000256" key="1">
    <source>
        <dbReference type="ARBA" id="ARBA00004141"/>
    </source>
</evidence>
<reference evidence="7 8" key="1">
    <citation type="submission" date="2024-10" db="EMBL/GenBank/DDBJ databases">
        <title>The Natural Products Discovery Center: Release of the First 8490 Sequenced Strains for Exploring Actinobacteria Biosynthetic Diversity.</title>
        <authorList>
            <person name="Kalkreuter E."/>
            <person name="Kautsar S.A."/>
            <person name="Yang D."/>
            <person name="Bader C.D."/>
            <person name="Teijaro C.N."/>
            <person name="Fluegel L."/>
            <person name="Davis C.M."/>
            <person name="Simpson J.R."/>
            <person name="Lauterbach L."/>
            <person name="Steele A.D."/>
            <person name="Gui C."/>
            <person name="Meng S."/>
            <person name="Li G."/>
            <person name="Viehrig K."/>
            <person name="Ye F."/>
            <person name="Su P."/>
            <person name="Kiefer A.F."/>
            <person name="Nichols A."/>
            <person name="Cepeda A.J."/>
            <person name="Yan W."/>
            <person name="Fan B."/>
            <person name="Jiang Y."/>
            <person name="Adhikari A."/>
            <person name="Zheng C.-J."/>
            <person name="Schuster L."/>
            <person name="Cowan T.M."/>
            <person name="Smanski M.J."/>
            <person name="Chevrette M.G."/>
            <person name="De Carvalho L.P.S."/>
            <person name="Shen B."/>
        </authorList>
    </citation>
    <scope>NUCLEOTIDE SEQUENCE [LARGE SCALE GENOMIC DNA]</scope>
    <source>
        <strain evidence="7 8">NPDC001281</strain>
    </source>
</reference>
<feature type="domain" description="Inositolphosphotransferase Aur1/Ipt1" evidence="6">
    <location>
        <begin position="75"/>
        <end position="256"/>
    </location>
</feature>
<dbReference type="EMBL" id="JBIAXI010000060">
    <property type="protein sequence ID" value="MFF4779639.1"/>
    <property type="molecule type" value="Genomic_DNA"/>
</dbReference>
<sequence>MSPPPDRGNWRREVAIGRFSRLIEHARSGALVGGVRGRPGVLVEVIVLLLGFLFFAHFHALAGKDVASATANALALQSVERALHVDIEQMANEWLTGHPALIQPAVYYYRLYYVVLVGVLIWVFVWHADVYIKVRRTLLAMIVLVLPVFWALPMSPPRFALPGVVDIVAEYDILGSHASQGTGNGQNLYSAMPSLHVGWSAWCAYAVWSALRASHPRLALLSWVFPLAMAANVLVTGNHYVLDIVGSGVLLLVSIAAASVWGRLAERWRRARSGIRPQGCTLSGPGH</sequence>
<name>A0ABW6VJV0_MICFU</name>
<feature type="transmembrane region" description="Helical" evidence="5">
    <location>
        <begin position="241"/>
        <end position="262"/>
    </location>
</feature>
<evidence type="ECO:0000256" key="5">
    <source>
        <dbReference type="SAM" id="Phobius"/>
    </source>
</evidence>
<dbReference type="Proteomes" id="UP001602119">
    <property type="component" value="Unassembled WGS sequence"/>
</dbReference>
<dbReference type="RefSeq" id="WP_387348430.1">
    <property type="nucleotide sequence ID" value="NZ_JBIAXI010000060.1"/>
</dbReference>
<dbReference type="InterPro" id="IPR052185">
    <property type="entry name" value="IPC_Synthase-Related"/>
</dbReference>
<feature type="transmembrane region" description="Helical" evidence="5">
    <location>
        <begin position="107"/>
        <end position="126"/>
    </location>
</feature>
<evidence type="ECO:0000259" key="6">
    <source>
        <dbReference type="Pfam" id="PF14378"/>
    </source>
</evidence>
<evidence type="ECO:0000256" key="2">
    <source>
        <dbReference type="ARBA" id="ARBA00022692"/>
    </source>
</evidence>
<dbReference type="CDD" id="cd03386">
    <property type="entry name" value="PAP2_Aur1_like"/>
    <property type="match status" value="1"/>
</dbReference>
<feature type="transmembrane region" description="Helical" evidence="5">
    <location>
        <begin position="138"/>
        <end position="155"/>
    </location>
</feature>
<evidence type="ECO:0000256" key="4">
    <source>
        <dbReference type="ARBA" id="ARBA00023136"/>
    </source>
</evidence>
<feature type="transmembrane region" description="Helical" evidence="5">
    <location>
        <begin position="191"/>
        <end position="211"/>
    </location>
</feature>
<keyword evidence="8" id="KW-1185">Reference proteome</keyword>
<dbReference type="PANTHER" id="PTHR31310">
    <property type="match status" value="1"/>
</dbReference>
<dbReference type="InterPro" id="IPR026841">
    <property type="entry name" value="Aur1/Ipt1"/>
</dbReference>